<dbReference type="Proteomes" id="UP001375240">
    <property type="component" value="Unassembled WGS sequence"/>
</dbReference>
<reference evidence="2 3" key="1">
    <citation type="submission" date="2019-10" db="EMBL/GenBank/DDBJ databases">
        <authorList>
            <person name="Palmer J.M."/>
        </authorList>
    </citation>
    <scope>NUCLEOTIDE SEQUENCE [LARGE SCALE GENOMIC DNA]</scope>
    <source>
        <strain evidence="2 3">TWF696</strain>
    </source>
</reference>
<organism evidence="2 3">
    <name type="scientific">Orbilia brochopaga</name>
    <dbReference type="NCBI Taxonomy" id="3140254"/>
    <lineage>
        <taxon>Eukaryota</taxon>
        <taxon>Fungi</taxon>
        <taxon>Dikarya</taxon>
        <taxon>Ascomycota</taxon>
        <taxon>Pezizomycotina</taxon>
        <taxon>Orbiliomycetes</taxon>
        <taxon>Orbiliales</taxon>
        <taxon>Orbiliaceae</taxon>
        <taxon>Orbilia</taxon>
    </lineage>
</organism>
<comment type="caution">
    <text evidence="2">The sequence shown here is derived from an EMBL/GenBank/DDBJ whole genome shotgun (WGS) entry which is preliminary data.</text>
</comment>
<protein>
    <submittedName>
        <fullName evidence="2">Uncharacterized protein</fullName>
    </submittedName>
</protein>
<evidence type="ECO:0000256" key="1">
    <source>
        <dbReference type="SAM" id="MobiDB-lite"/>
    </source>
</evidence>
<dbReference type="EMBL" id="JAVHNQ010000003">
    <property type="protein sequence ID" value="KAK6353297.1"/>
    <property type="molecule type" value="Genomic_DNA"/>
</dbReference>
<feature type="region of interest" description="Disordered" evidence="1">
    <location>
        <begin position="60"/>
        <end position="80"/>
    </location>
</feature>
<proteinExistence type="predicted"/>
<sequence length="80" mass="8487">MAGMSRVTRELCHAEKACLKGNHYCSRDYGAGASNSNSYHYSNSDGSYYYSNSNGSTYYNNGNGGSTYTPPSSGSGSGKK</sequence>
<accession>A0AAV9V303</accession>
<keyword evidence="3" id="KW-1185">Reference proteome</keyword>
<feature type="compositionally biased region" description="Low complexity" evidence="1">
    <location>
        <begin position="60"/>
        <end position="74"/>
    </location>
</feature>
<dbReference type="AlphaFoldDB" id="A0AAV9V303"/>
<gene>
    <name evidence="2" type="ORF">TWF696_005269</name>
</gene>
<evidence type="ECO:0000313" key="2">
    <source>
        <dbReference type="EMBL" id="KAK6353297.1"/>
    </source>
</evidence>
<name>A0AAV9V303_9PEZI</name>
<evidence type="ECO:0000313" key="3">
    <source>
        <dbReference type="Proteomes" id="UP001375240"/>
    </source>
</evidence>